<organism evidence="3 4">
    <name type="scientific">Paracoccus mutanolyticus</name>
    <dbReference type="NCBI Taxonomy" id="1499308"/>
    <lineage>
        <taxon>Bacteria</taxon>
        <taxon>Pseudomonadati</taxon>
        <taxon>Pseudomonadota</taxon>
        <taxon>Alphaproteobacteria</taxon>
        <taxon>Rhodobacterales</taxon>
        <taxon>Paracoccaceae</taxon>
        <taxon>Paracoccus</taxon>
    </lineage>
</organism>
<feature type="domain" description="GTA TIM-barrel-like" evidence="2">
    <location>
        <begin position="436"/>
        <end position="498"/>
    </location>
</feature>
<reference evidence="3 4" key="1">
    <citation type="submission" date="2018-06" db="EMBL/GenBank/DDBJ databases">
        <title>Complete genome sequence of Paracoccus mutanolyticus strain RSP-02 isolated from cellulosic waste.</title>
        <authorList>
            <person name="Amrutha R.N."/>
            <person name="Shrivastav A."/>
            <person name="Buddana S.K."/>
            <person name="Deshpande U."/>
            <person name="Prakasham R.S."/>
        </authorList>
    </citation>
    <scope>NUCLEOTIDE SEQUENCE [LARGE SCALE GENOMIC DNA]</scope>
    <source>
        <strain evidence="3 4">RSP-02</strain>
    </source>
</reference>
<dbReference type="Gene3D" id="3.20.20.80">
    <property type="entry name" value="Glycosidases"/>
    <property type="match status" value="1"/>
</dbReference>
<evidence type="ECO:0000256" key="1">
    <source>
        <dbReference type="SAM" id="MobiDB-lite"/>
    </source>
</evidence>
<accession>A0ABN5M4D1</accession>
<proteinExistence type="predicted"/>
<dbReference type="InterPro" id="IPR025195">
    <property type="entry name" value="GTA_TIM_dom"/>
</dbReference>
<gene>
    <name evidence="3" type="ORF">DPM13_02905</name>
</gene>
<protein>
    <recommendedName>
        <fullName evidence="2">GTA TIM-barrel-like domain-containing protein</fullName>
    </recommendedName>
</protein>
<evidence type="ECO:0000259" key="2">
    <source>
        <dbReference type="Pfam" id="PF13547"/>
    </source>
</evidence>
<dbReference type="EMBL" id="CP030239">
    <property type="protein sequence ID" value="AWX92536.1"/>
    <property type="molecule type" value="Genomic_DNA"/>
</dbReference>
<evidence type="ECO:0000313" key="3">
    <source>
        <dbReference type="EMBL" id="AWX92536.1"/>
    </source>
</evidence>
<sequence>MATILLAAAGASIGAGFGGTVLGLSGAVIGRAVGATLGRVIDQKLLGSGSKAVETGRVDRMRIQTAGEGTPIPRIWGQMRVPGHAIWAGPLVGVRRTQGGGGKGSSPSVTEVSYRLSFALALCEGPILGVGRVWADGEEISPDDLNMRVYLGDEAQLPDPAIVAQEGDEAPAYRGIAYVVLEDLGLERWGNRVPQLSFEVTRRAKEGRGLSREVRAVAMIPGTGEYSLATTPVSYDLGLGETQVINRNTPIAGTDFRASLRILGRELPNVGSVSLVVSWFGDDLRVNHCTVRPEVEVKSRDGQGVAWRAGGIGRDAAVEVARVGGRPIYGGTPADGSVIEALRALAPSGRKAVFYPFILMEQLAGNGRADPWTGAADQPVMPWRGRITTSIAADRAGSPAGTAAAENEVAAFFGTARASDFSREGDEIRYSGPDEWSYRRFILHYAHLCAAAGGIDAFLIGSEMVGLTQIQGADHRFPAVEQLIRLAADVRATWGMRSRSAMRRTGRSISAITPATGMCSFIWTRCGATTTSTSWASTTTCRCRTGARARIIWMPPGAGSTIRPICRRTSRGARASTGIMPATSTVRCRSARRSATDFTMSTGSGATRTSAAGGRTSIATASADSAARGPRPGCRARNPSGSPRWAARHWTRARTSPTSSWMR</sequence>
<feature type="region of interest" description="Disordered" evidence="1">
    <location>
        <begin position="591"/>
        <end position="663"/>
    </location>
</feature>
<dbReference type="Proteomes" id="UP000249922">
    <property type="component" value="Chromosome"/>
</dbReference>
<name>A0ABN5M4D1_9RHOB</name>
<keyword evidence="4" id="KW-1185">Reference proteome</keyword>
<evidence type="ECO:0000313" key="4">
    <source>
        <dbReference type="Proteomes" id="UP000249922"/>
    </source>
</evidence>
<feature type="compositionally biased region" description="Low complexity" evidence="1">
    <location>
        <begin position="601"/>
        <end position="637"/>
    </location>
</feature>
<dbReference type="Pfam" id="PF13547">
    <property type="entry name" value="GTA_TIM"/>
    <property type="match status" value="1"/>
</dbReference>